<dbReference type="KEGG" id="ccha:ELD05_11575"/>
<dbReference type="CDD" id="cd12870">
    <property type="entry name" value="MqsA"/>
    <property type="match status" value="1"/>
</dbReference>
<dbReference type="AlphaFoldDB" id="A0A3T0D8A6"/>
<protein>
    <submittedName>
        <fullName evidence="1">Type II toxin-antitoxin system MqsA family antitoxin</fullName>
    </submittedName>
</protein>
<sequence length="76" mass="8391">MKCPLCRTEMKEGKIKHIVDVGNQTVIIKNVPALVCGQCGEAYLDDETALKLEKIVDELLKTKTEIIIANYSDIAA</sequence>
<accession>A0A3T0D8A6</accession>
<proteinExistence type="predicted"/>
<reference evidence="1 2" key="1">
    <citation type="submission" date="2018-12" db="EMBL/GenBank/DDBJ databases">
        <title>Genome sequence from the cellulolytic species, Caldicellulosiruptor changbaiensis.</title>
        <authorList>
            <person name="Blumer-Schuette S.E."/>
            <person name="Mendoza C."/>
        </authorList>
    </citation>
    <scope>NUCLEOTIDE SEQUENCE [LARGE SCALE GENOMIC DNA]</scope>
    <source>
        <strain evidence="1 2">CBS-Z</strain>
    </source>
</reference>
<name>A0A3T0D8A6_9FIRM</name>
<dbReference type="RefSeq" id="WP_039767166.1">
    <property type="nucleotide sequence ID" value="NZ_CP034791.1"/>
</dbReference>
<dbReference type="Proteomes" id="UP000282930">
    <property type="component" value="Chromosome"/>
</dbReference>
<gene>
    <name evidence="1" type="ORF">ELD05_11575</name>
</gene>
<dbReference type="NCBIfam" id="TIGR03831">
    <property type="entry name" value="YgiT_finger"/>
    <property type="match status" value="1"/>
</dbReference>
<dbReference type="InterPro" id="IPR022453">
    <property type="entry name" value="Znf_MqsA-type"/>
</dbReference>
<evidence type="ECO:0000313" key="2">
    <source>
        <dbReference type="Proteomes" id="UP000282930"/>
    </source>
</evidence>
<keyword evidence="2" id="KW-1185">Reference proteome</keyword>
<organism evidence="1 2">
    <name type="scientific">Caldicellulosiruptor changbaiensis</name>
    <dbReference type="NCBI Taxonomy" id="1222016"/>
    <lineage>
        <taxon>Bacteria</taxon>
        <taxon>Bacillati</taxon>
        <taxon>Bacillota</taxon>
        <taxon>Bacillota incertae sedis</taxon>
        <taxon>Caldicellulosiruptorales</taxon>
        <taxon>Caldicellulosiruptoraceae</taxon>
        <taxon>Caldicellulosiruptor</taxon>
    </lineage>
</organism>
<dbReference type="Gene3D" id="3.10.20.860">
    <property type="match status" value="1"/>
</dbReference>
<dbReference type="EMBL" id="CP034791">
    <property type="protein sequence ID" value="AZT91218.1"/>
    <property type="molecule type" value="Genomic_DNA"/>
</dbReference>
<evidence type="ECO:0000313" key="1">
    <source>
        <dbReference type="EMBL" id="AZT91218.1"/>
    </source>
</evidence>